<evidence type="ECO:0000313" key="2">
    <source>
        <dbReference type="EMBL" id="AVM52337.1"/>
    </source>
</evidence>
<keyword evidence="1" id="KW-0812">Transmembrane</keyword>
<keyword evidence="1" id="KW-0472">Membrane</keyword>
<gene>
    <name evidence="2" type="ORF">C4H11_04710</name>
</gene>
<accession>A0ABN5IHT4</accession>
<protein>
    <recommendedName>
        <fullName evidence="4">Attachment p12 family protein</fullName>
    </recommendedName>
</protein>
<feature type="transmembrane region" description="Helical" evidence="1">
    <location>
        <begin position="6"/>
        <end position="28"/>
    </location>
</feature>
<reference evidence="2 3" key="1">
    <citation type="submission" date="2018-02" db="EMBL/GenBank/DDBJ databases">
        <authorList>
            <person name="Holder M.E."/>
            <person name="Ajami N.J."/>
            <person name="Petrosino J.F."/>
        </authorList>
    </citation>
    <scope>NUCLEOTIDE SEQUENCE [LARGE SCALE GENOMIC DNA]</scope>
    <source>
        <strain evidence="2 3">ATCC 33285</strain>
    </source>
</reference>
<sequence length="71" mass="8123">MSNWQEWIVAAFLLFCVTRIGMSFYTFFRRSKKSANPCDSCAGGCDLKRLLDEKRNECVKTKGEKKKSCCG</sequence>
<keyword evidence="1" id="KW-1133">Transmembrane helix</keyword>
<dbReference type="EMBL" id="CP027231">
    <property type="protein sequence ID" value="AVM52337.1"/>
    <property type="molecule type" value="Genomic_DNA"/>
</dbReference>
<evidence type="ECO:0000256" key="1">
    <source>
        <dbReference type="SAM" id="Phobius"/>
    </source>
</evidence>
<dbReference type="Proteomes" id="UP000238304">
    <property type="component" value="Chromosome"/>
</dbReference>
<name>A0ABN5IHT4_9BACE</name>
<evidence type="ECO:0008006" key="4">
    <source>
        <dbReference type="Google" id="ProtNLM"/>
    </source>
</evidence>
<proteinExistence type="predicted"/>
<organism evidence="2 3">
    <name type="scientific">Bacteroides zoogleoformans</name>
    <dbReference type="NCBI Taxonomy" id="28119"/>
    <lineage>
        <taxon>Bacteria</taxon>
        <taxon>Pseudomonadati</taxon>
        <taxon>Bacteroidota</taxon>
        <taxon>Bacteroidia</taxon>
        <taxon>Bacteroidales</taxon>
        <taxon>Bacteroidaceae</taxon>
        <taxon>Bacteroides</taxon>
    </lineage>
</organism>
<keyword evidence="3" id="KW-1185">Reference proteome</keyword>
<evidence type="ECO:0000313" key="3">
    <source>
        <dbReference type="Proteomes" id="UP000238304"/>
    </source>
</evidence>